<name>A0A9P8G1G8_AURME</name>
<feature type="non-terminal residue" evidence="2">
    <location>
        <position position="133"/>
    </location>
</feature>
<feature type="compositionally biased region" description="Polar residues" evidence="1">
    <location>
        <begin position="30"/>
        <end position="41"/>
    </location>
</feature>
<proteinExistence type="predicted"/>
<dbReference type="EMBL" id="JAHFXS010000132">
    <property type="protein sequence ID" value="KAG9988698.1"/>
    <property type="molecule type" value="Genomic_DNA"/>
</dbReference>
<reference evidence="2" key="1">
    <citation type="journal article" date="2021" name="J Fungi (Basel)">
        <title>Virulence traits and population genomics of the black yeast Aureobasidium melanogenum.</title>
        <authorList>
            <person name="Cernosa A."/>
            <person name="Sun X."/>
            <person name="Gostincar C."/>
            <person name="Fang C."/>
            <person name="Gunde-Cimerman N."/>
            <person name="Song Z."/>
        </authorList>
    </citation>
    <scope>NUCLEOTIDE SEQUENCE</scope>
    <source>
        <strain evidence="2">EXF-9298</strain>
    </source>
</reference>
<evidence type="ECO:0000313" key="3">
    <source>
        <dbReference type="Proteomes" id="UP000729357"/>
    </source>
</evidence>
<accession>A0A9P8G1G8</accession>
<feature type="region of interest" description="Disordered" evidence="1">
    <location>
        <begin position="86"/>
        <end position="133"/>
    </location>
</feature>
<evidence type="ECO:0000313" key="2">
    <source>
        <dbReference type="EMBL" id="KAG9988698.1"/>
    </source>
</evidence>
<comment type="caution">
    <text evidence="2">The sequence shown here is derived from an EMBL/GenBank/DDBJ whole genome shotgun (WGS) entry which is preliminary data.</text>
</comment>
<reference evidence="2" key="2">
    <citation type="submission" date="2021-08" db="EMBL/GenBank/DDBJ databases">
        <authorList>
            <person name="Gostincar C."/>
            <person name="Sun X."/>
            <person name="Song Z."/>
            <person name="Gunde-Cimerman N."/>
        </authorList>
    </citation>
    <scope>NUCLEOTIDE SEQUENCE</scope>
    <source>
        <strain evidence="2">EXF-9298</strain>
    </source>
</reference>
<feature type="compositionally biased region" description="Basic and acidic residues" evidence="1">
    <location>
        <begin position="86"/>
        <end position="100"/>
    </location>
</feature>
<sequence>FLAYAQAGYRTLGPNSIEWPAAKILKPIQSKKSAPSTSEAPTPQLPQKEAEPQATEIFDEDVPVVTTKSDAASDNIADAYWRMALDEDKEGSVLEERAADQRALGEAQKPVDHPAADSEDDLSDKSSPQKQDK</sequence>
<evidence type="ECO:0000256" key="1">
    <source>
        <dbReference type="SAM" id="MobiDB-lite"/>
    </source>
</evidence>
<keyword evidence="3" id="KW-1185">Reference proteome</keyword>
<organism evidence="2 3">
    <name type="scientific">Aureobasidium melanogenum</name>
    <name type="common">Aureobasidium pullulans var. melanogenum</name>
    <dbReference type="NCBI Taxonomy" id="46634"/>
    <lineage>
        <taxon>Eukaryota</taxon>
        <taxon>Fungi</taxon>
        <taxon>Dikarya</taxon>
        <taxon>Ascomycota</taxon>
        <taxon>Pezizomycotina</taxon>
        <taxon>Dothideomycetes</taxon>
        <taxon>Dothideomycetidae</taxon>
        <taxon>Dothideales</taxon>
        <taxon>Saccotheciaceae</taxon>
        <taxon>Aureobasidium</taxon>
    </lineage>
</organism>
<feature type="region of interest" description="Disordered" evidence="1">
    <location>
        <begin position="28"/>
        <end position="70"/>
    </location>
</feature>
<feature type="non-terminal residue" evidence="2">
    <location>
        <position position="1"/>
    </location>
</feature>
<dbReference type="Proteomes" id="UP000729357">
    <property type="component" value="Unassembled WGS sequence"/>
</dbReference>
<protein>
    <submittedName>
        <fullName evidence="2">Uncharacterized protein</fullName>
    </submittedName>
</protein>
<gene>
    <name evidence="2" type="ORF">KCU98_g2414</name>
</gene>
<dbReference type="AlphaFoldDB" id="A0A9P8G1G8"/>